<proteinExistence type="inferred from homology"/>
<dbReference type="STRING" id="67801.A0A1B0C1U8"/>
<evidence type="ECO:0000256" key="2">
    <source>
        <dbReference type="ARBA" id="ARBA00022517"/>
    </source>
</evidence>
<dbReference type="VEuPathDB" id="VectorBase:GPPI046808"/>
<comment type="subcellular location">
    <subcellularLocation>
        <location evidence="1 8">Nucleus</location>
        <location evidence="1 8">Nucleolus</location>
    </subcellularLocation>
</comment>
<dbReference type="AlphaFoldDB" id="A0A1B0C1U8"/>
<dbReference type="GO" id="GO:0000454">
    <property type="term" value="P:snoRNA guided rRNA pseudouridine synthesis"/>
    <property type="evidence" value="ECO:0007669"/>
    <property type="project" value="TreeGrafter"/>
</dbReference>
<name>A0A1B0C1U8_9MUSC</name>
<keyword evidence="6 8" id="KW-0687">Ribonucleoprotein</keyword>
<dbReference type="Proteomes" id="UP000092460">
    <property type="component" value="Unassembled WGS sequence"/>
</dbReference>
<dbReference type="InterPro" id="IPR009000">
    <property type="entry name" value="Transl_B-barrel_sf"/>
</dbReference>
<comment type="subunit">
    <text evidence="8">Component of the small nucleolar ribonucleoprotein particles containing H/ACA-type snoRNAs (H/ACA snoRNPs).</text>
</comment>
<dbReference type="Gene3D" id="2.40.10.230">
    <property type="entry name" value="Probable tRNA pseudouridine synthase domain"/>
    <property type="match status" value="1"/>
</dbReference>
<evidence type="ECO:0000256" key="3">
    <source>
        <dbReference type="ARBA" id="ARBA00022552"/>
    </source>
</evidence>
<evidence type="ECO:0000256" key="4">
    <source>
        <dbReference type="ARBA" id="ARBA00022884"/>
    </source>
</evidence>
<feature type="region of interest" description="Disordered" evidence="9">
    <location>
        <begin position="1"/>
        <end position="63"/>
    </location>
</feature>
<dbReference type="SUPFAM" id="SSF50447">
    <property type="entry name" value="Translation proteins"/>
    <property type="match status" value="1"/>
</dbReference>
<dbReference type="FunFam" id="2.40.10.230:FF:000001">
    <property type="entry name" value="H/ACA ribonucleoprotein complex subunit"/>
    <property type="match status" value="1"/>
</dbReference>
<dbReference type="EnsemblMetazoa" id="GPPI046808-RA">
    <property type="protein sequence ID" value="GPPI046808-PA"/>
    <property type="gene ID" value="GPPI046808"/>
</dbReference>
<reference evidence="11" key="1">
    <citation type="submission" date="2015-01" db="EMBL/GenBank/DDBJ databases">
        <authorList>
            <person name="Aksoy S."/>
            <person name="Warren W."/>
            <person name="Wilson R.K."/>
        </authorList>
    </citation>
    <scope>NUCLEOTIDE SEQUENCE [LARGE SCALE GENOMIC DNA]</scope>
    <source>
        <strain evidence="11">IAEA</strain>
    </source>
</reference>
<evidence type="ECO:0000256" key="5">
    <source>
        <dbReference type="ARBA" id="ARBA00023242"/>
    </source>
</evidence>
<feature type="compositionally biased region" description="Gly residues" evidence="9">
    <location>
        <begin position="174"/>
        <end position="221"/>
    </location>
</feature>
<evidence type="ECO:0000256" key="7">
    <source>
        <dbReference type="ARBA" id="ARBA00038293"/>
    </source>
</evidence>
<sequence>MGFGRGGGGGQRRGGGGRGGGGRGGGGRGGGRGGGGGGAFRSNRGGGGGRGFRDNNFQQGPPERIVPLGHFSYSCQDDLVVKVDIQDVPYFSAPIYLENKEAIGKIDEIFGTIRDYSVSVKLSDNMKASSFKSNQQLFIEPTKLLPIARFLPKAPQPKGPKKKGPPGGVKNQNGGRGGFGGRGRGGGGGGRGFSRGGRGGGGGNNKSGRGGRGGGGGGGGDNSLLQITVSLRQVEDISREIVTKVGVIESHEIVWALKICIAFMSSRCLPFPFPLPLLKTILDTTFHTQAVYVQPARVKDAYETFEQLK</sequence>
<dbReference type="GO" id="GO:0034513">
    <property type="term" value="F:box H/ACA snoRNA binding"/>
    <property type="evidence" value="ECO:0007669"/>
    <property type="project" value="TreeGrafter"/>
</dbReference>
<dbReference type="PANTHER" id="PTHR23237">
    <property type="entry name" value="NUCLEOLAR PROTEIN FAMILY A MEMBER 1 SNORNP PROTEIN GAR1"/>
    <property type="match status" value="1"/>
</dbReference>
<reference evidence="10" key="2">
    <citation type="submission" date="2020-05" db="UniProtKB">
        <authorList>
            <consortium name="EnsemblMetazoa"/>
        </authorList>
    </citation>
    <scope>IDENTIFICATION</scope>
    <source>
        <strain evidence="10">IAEA</strain>
    </source>
</reference>
<dbReference type="InterPro" id="IPR038664">
    <property type="entry name" value="Gar1/Naf1_Cbf5-bd_sf"/>
</dbReference>
<dbReference type="GO" id="GO:0031429">
    <property type="term" value="C:box H/ACA snoRNP complex"/>
    <property type="evidence" value="ECO:0007669"/>
    <property type="project" value="TreeGrafter"/>
</dbReference>
<feature type="region of interest" description="Disordered" evidence="9">
    <location>
        <begin position="152"/>
        <end position="221"/>
    </location>
</feature>
<evidence type="ECO:0000256" key="6">
    <source>
        <dbReference type="ARBA" id="ARBA00023274"/>
    </source>
</evidence>
<comment type="similarity">
    <text evidence="7 8">Belongs to the GAR1 family.</text>
</comment>
<accession>A0A1B0C1U8</accession>
<evidence type="ECO:0000313" key="11">
    <source>
        <dbReference type="Proteomes" id="UP000092460"/>
    </source>
</evidence>
<evidence type="ECO:0000256" key="1">
    <source>
        <dbReference type="ARBA" id="ARBA00004604"/>
    </source>
</evidence>
<dbReference type="EMBL" id="JXJN01024174">
    <property type="status" value="NOT_ANNOTATED_CDS"/>
    <property type="molecule type" value="Genomic_DNA"/>
</dbReference>
<keyword evidence="11" id="KW-1185">Reference proteome</keyword>
<keyword evidence="3 8" id="KW-0698">rRNA processing</keyword>
<protein>
    <recommendedName>
        <fullName evidence="8">H/ACA ribonucleoprotein complex subunit</fullName>
    </recommendedName>
</protein>
<keyword evidence="4 8" id="KW-0694">RNA-binding</keyword>
<keyword evidence="5 8" id="KW-0539">Nucleus</keyword>
<organism evidence="10 11">
    <name type="scientific">Glossina palpalis gambiensis</name>
    <dbReference type="NCBI Taxonomy" id="67801"/>
    <lineage>
        <taxon>Eukaryota</taxon>
        <taxon>Metazoa</taxon>
        <taxon>Ecdysozoa</taxon>
        <taxon>Arthropoda</taxon>
        <taxon>Hexapoda</taxon>
        <taxon>Insecta</taxon>
        <taxon>Pterygota</taxon>
        <taxon>Neoptera</taxon>
        <taxon>Endopterygota</taxon>
        <taxon>Diptera</taxon>
        <taxon>Brachycera</taxon>
        <taxon>Muscomorpha</taxon>
        <taxon>Hippoboscoidea</taxon>
        <taxon>Glossinidae</taxon>
        <taxon>Glossina</taxon>
    </lineage>
</organism>
<keyword evidence="2 8" id="KW-0690">Ribosome biogenesis</keyword>
<dbReference type="Pfam" id="PF04410">
    <property type="entry name" value="Gar1"/>
    <property type="match status" value="1"/>
</dbReference>
<dbReference type="PANTHER" id="PTHR23237:SF6">
    <property type="entry name" value="H_ACA RIBONUCLEOPROTEIN COMPLEX SUBUNIT 1"/>
    <property type="match status" value="1"/>
</dbReference>
<evidence type="ECO:0000256" key="9">
    <source>
        <dbReference type="SAM" id="MobiDB-lite"/>
    </source>
</evidence>
<dbReference type="InterPro" id="IPR007504">
    <property type="entry name" value="H/ACA_rnp_Gar1/Naf1"/>
</dbReference>
<evidence type="ECO:0000313" key="10">
    <source>
        <dbReference type="EnsemblMetazoa" id="GPPI046808-PA"/>
    </source>
</evidence>
<feature type="compositionally biased region" description="Gly residues" evidence="9">
    <location>
        <begin position="1"/>
        <end position="50"/>
    </location>
</feature>
<comment type="function">
    <text evidence="8">Required for ribosome biogenesis. Part of a complex which catalyzes pseudouridylation of rRNA. This involves the isomerization of uridine such that the ribose is subsequently attached to C5, instead of the normal N1. Pseudouridine ("psi") residues may serve to stabilize the conformation of rRNAs.</text>
</comment>
<evidence type="ECO:0000256" key="8">
    <source>
        <dbReference type="RuleBase" id="RU364004"/>
    </source>
</evidence>